<comment type="caution">
    <text evidence="4">The sequence shown here is derived from an EMBL/GenBank/DDBJ whole genome shotgun (WGS) entry which is preliminary data.</text>
</comment>
<evidence type="ECO:0000313" key="5">
    <source>
        <dbReference type="Proteomes" id="UP001151760"/>
    </source>
</evidence>
<reference evidence="4" key="1">
    <citation type="journal article" date="2022" name="Int. J. Mol. Sci.">
        <title>Draft Genome of Tanacetum Coccineum: Genomic Comparison of Closely Related Tanacetum-Family Plants.</title>
        <authorList>
            <person name="Yamashiro T."/>
            <person name="Shiraishi A."/>
            <person name="Nakayama K."/>
            <person name="Satake H."/>
        </authorList>
    </citation>
    <scope>NUCLEOTIDE SEQUENCE</scope>
</reference>
<evidence type="ECO:0000259" key="2">
    <source>
        <dbReference type="Pfam" id="PF07727"/>
    </source>
</evidence>
<evidence type="ECO:0000259" key="3">
    <source>
        <dbReference type="Pfam" id="PF22936"/>
    </source>
</evidence>
<dbReference type="Proteomes" id="UP001151760">
    <property type="component" value="Unassembled WGS sequence"/>
</dbReference>
<feature type="domain" description="Reverse transcriptase Ty1/copia-type" evidence="2">
    <location>
        <begin position="508"/>
        <end position="607"/>
    </location>
</feature>
<dbReference type="CDD" id="cd09272">
    <property type="entry name" value="RNase_HI_RT_Ty1"/>
    <property type="match status" value="1"/>
</dbReference>
<feature type="domain" description="Retrovirus-related Pol polyprotein from transposon TNT 1-94-like beta-barrel" evidence="3">
    <location>
        <begin position="403"/>
        <end position="469"/>
    </location>
</feature>
<dbReference type="InterPro" id="IPR054722">
    <property type="entry name" value="PolX-like_BBD"/>
</dbReference>
<organism evidence="4 5">
    <name type="scientific">Tanacetum coccineum</name>
    <dbReference type="NCBI Taxonomy" id="301880"/>
    <lineage>
        <taxon>Eukaryota</taxon>
        <taxon>Viridiplantae</taxon>
        <taxon>Streptophyta</taxon>
        <taxon>Embryophyta</taxon>
        <taxon>Tracheophyta</taxon>
        <taxon>Spermatophyta</taxon>
        <taxon>Magnoliopsida</taxon>
        <taxon>eudicotyledons</taxon>
        <taxon>Gunneridae</taxon>
        <taxon>Pentapetalae</taxon>
        <taxon>asterids</taxon>
        <taxon>campanulids</taxon>
        <taxon>Asterales</taxon>
        <taxon>Asteraceae</taxon>
        <taxon>Asteroideae</taxon>
        <taxon>Anthemideae</taxon>
        <taxon>Anthemidinae</taxon>
        <taxon>Tanacetum</taxon>
    </lineage>
</organism>
<gene>
    <name evidence="4" type="ORF">Tco_1067431</name>
</gene>
<sequence length="850" mass="95622">MHVFSQYTPRIQLLAVQLASLIQTYLPFLILGLDGHVVTLEGHLNYNDLLGSTLKVLRVEVEKLEGGADLMASKSLVHVEPEVTTSSPDISPSEDVSNVFDVGGVSGKVAPGICITKSYLTPRCLVIYPPRHSTKKISLDMASSATTAPAIPVFSGTHYHIWAVKMKTYLKSQGLWKVVETDESIPALGENPTVAQLRTYETESLKKDKALTCLHSGIADQIFTLHNGLGGTQMAVWDKLQETFEGTDRVKAVRLLTLKREFELLRMKDDELVKDYSARMMDVVNQMRLHGEVVKDQKVVEKMMISVPPKFEAKISAIEESCDLDTQKILRLSELIVNSTHKNKEFLLDQRKFGHLEKYCRVKKARNNTQGVQQANVSEEDQVDDEHLFMASHLDKHSDSLTWLMDSGCTSHMTPEKSFFISLDTTDNPRVKLGDGRYTRAKGRGTIVINTKKGTKYISRVLYVPELDQRGTLDMELTDSIFEALCRTMLVLFSVTEVDSMKWTKDWRSSSESTLYMKQFNSKERLIISLYVDDLLVIGSNDHLVKEFKKQMESEFDMSDMGLVSYFLGMEIKQLPNGVHISQRKYASDMLKKFKMFLCKPVTSPLVYKCKLSKDDGKKLANPTRFRSIVGSLLYLTISRPDLAFAASFLSRFMGEPSSSHLGAAKRVLRYVKGSLDLGIMFERNKAVKLEGYADSDWAGSIDDSKSTSGYIFTLGSGVFCWNSKKQSVVAQSSAEAEYISVAGAVNHAIWIRKLLSDLDLTQEVPTAIFCDNKSAIAIAENPVQHGRTKHINVKYHAIREAEKNEEVKLKYCTSETQLADMLTSRIHGKKLNYFKAQIMKSNNNLKEEC</sequence>
<dbReference type="Pfam" id="PF14223">
    <property type="entry name" value="Retrotran_gag_2"/>
    <property type="match status" value="1"/>
</dbReference>
<protein>
    <submittedName>
        <fullName evidence="4">Retrovirus-related pol polyprotein from transposon RE1</fullName>
    </submittedName>
</protein>
<dbReference type="Pfam" id="PF22936">
    <property type="entry name" value="Pol_BBD"/>
    <property type="match status" value="1"/>
</dbReference>
<name>A0ABQ5HDR2_9ASTR</name>
<keyword evidence="1" id="KW-0064">Aspartyl protease</keyword>
<reference evidence="4" key="2">
    <citation type="submission" date="2022-01" db="EMBL/GenBank/DDBJ databases">
        <authorList>
            <person name="Yamashiro T."/>
            <person name="Shiraishi A."/>
            <person name="Satake H."/>
            <person name="Nakayama K."/>
        </authorList>
    </citation>
    <scope>NUCLEOTIDE SEQUENCE</scope>
</reference>
<evidence type="ECO:0000256" key="1">
    <source>
        <dbReference type="ARBA" id="ARBA00022750"/>
    </source>
</evidence>
<keyword evidence="5" id="KW-1185">Reference proteome</keyword>
<keyword evidence="1" id="KW-0645">Protease</keyword>
<dbReference type="EMBL" id="BQNB010019476">
    <property type="protein sequence ID" value="GJT85714.1"/>
    <property type="molecule type" value="Genomic_DNA"/>
</dbReference>
<dbReference type="PANTHER" id="PTHR11439:SF502">
    <property type="entry name" value="SECRETED RXLR EFFECTOR PROTEIN 161-LIKE"/>
    <property type="match status" value="1"/>
</dbReference>
<proteinExistence type="predicted"/>
<dbReference type="Pfam" id="PF07727">
    <property type="entry name" value="RVT_2"/>
    <property type="match status" value="1"/>
</dbReference>
<dbReference type="PANTHER" id="PTHR11439">
    <property type="entry name" value="GAG-POL-RELATED RETROTRANSPOSON"/>
    <property type="match status" value="1"/>
</dbReference>
<accession>A0ABQ5HDR2</accession>
<dbReference type="InterPro" id="IPR043502">
    <property type="entry name" value="DNA/RNA_pol_sf"/>
</dbReference>
<dbReference type="SUPFAM" id="SSF56672">
    <property type="entry name" value="DNA/RNA polymerases"/>
    <property type="match status" value="1"/>
</dbReference>
<dbReference type="InterPro" id="IPR013103">
    <property type="entry name" value="RVT_2"/>
</dbReference>
<keyword evidence="1" id="KW-0378">Hydrolase</keyword>
<evidence type="ECO:0000313" key="4">
    <source>
        <dbReference type="EMBL" id="GJT85714.1"/>
    </source>
</evidence>